<dbReference type="OrthoDB" id="335193at2"/>
<dbReference type="GO" id="GO:0005886">
    <property type="term" value="C:plasma membrane"/>
    <property type="evidence" value="ECO:0007669"/>
    <property type="project" value="UniProtKB-SubCell"/>
</dbReference>
<keyword evidence="3" id="KW-1003">Cell membrane</keyword>
<feature type="compositionally biased region" description="Basic and acidic residues" evidence="7">
    <location>
        <begin position="453"/>
        <end position="468"/>
    </location>
</feature>
<dbReference type="CDD" id="cd07993">
    <property type="entry name" value="LPLAT_DHAPAT-like"/>
    <property type="match status" value="1"/>
</dbReference>
<feature type="domain" description="Phospholipid/glycerol acyltransferase" evidence="8">
    <location>
        <begin position="263"/>
        <end position="389"/>
    </location>
</feature>
<protein>
    <submittedName>
        <fullName evidence="9">Glycerol-3-phosphate O-acyltransferase</fullName>
    </submittedName>
</protein>
<keyword evidence="6" id="KW-0012">Acyltransferase</keyword>
<dbReference type="STRING" id="258533.BN977_00795"/>
<dbReference type="GO" id="GO:0008654">
    <property type="term" value="P:phospholipid biosynthetic process"/>
    <property type="evidence" value="ECO:0007669"/>
    <property type="project" value="InterPro"/>
</dbReference>
<reference evidence="9" key="2">
    <citation type="submission" date="2014-03" db="EMBL/GenBank/DDBJ databases">
        <authorList>
            <person name="Urmite Genomes"/>
        </authorList>
    </citation>
    <scope>NUCLEOTIDE SEQUENCE</scope>
    <source>
        <strain evidence="9">DSM 44829</strain>
    </source>
</reference>
<comment type="similarity">
    <text evidence="2">Belongs to the GPAT/DAPAT family.</text>
</comment>
<dbReference type="AlphaFoldDB" id="W9ASY5"/>
<dbReference type="PIRSF" id="PIRSF500064">
    <property type="entry name" value="GPAT"/>
    <property type="match status" value="1"/>
</dbReference>
<keyword evidence="5" id="KW-0472">Membrane</keyword>
<evidence type="ECO:0000256" key="3">
    <source>
        <dbReference type="ARBA" id="ARBA00022475"/>
    </source>
</evidence>
<keyword evidence="4" id="KW-0808">Transferase</keyword>
<dbReference type="RefSeq" id="WP_036396430.1">
    <property type="nucleotide sequence ID" value="NZ_CCBB010000001.1"/>
</dbReference>
<feature type="region of interest" description="Disordered" evidence="7">
    <location>
        <begin position="445"/>
        <end position="472"/>
    </location>
</feature>
<evidence type="ECO:0000256" key="6">
    <source>
        <dbReference type="ARBA" id="ARBA00023315"/>
    </source>
</evidence>
<dbReference type="SMART" id="SM00563">
    <property type="entry name" value="PlsC"/>
    <property type="match status" value="1"/>
</dbReference>
<proteinExistence type="inferred from homology"/>
<evidence type="ECO:0000256" key="4">
    <source>
        <dbReference type="ARBA" id="ARBA00022679"/>
    </source>
</evidence>
<evidence type="ECO:0000313" key="10">
    <source>
        <dbReference type="Proteomes" id="UP000028870"/>
    </source>
</evidence>
<evidence type="ECO:0000256" key="7">
    <source>
        <dbReference type="SAM" id="MobiDB-lite"/>
    </source>
</evidence>
<dbReference type="SUPFAM" id="SSF69593">
    <property type="entry name" value="Glycerol-3-phosphate (1)-acyltransferase"/>
    <property type="match status" value="1"/>
</dbReference>
<reference evidence="9" key="1">
    <citation type="submission" date="2014-03" db="EMBL/GenBank/DDBJ databases">
        <title>Draft Genome Sequence of Mycobacterium cosmeticum DSM 44829.</title>
        <authorList>
            <person name="Croce O."/>
            <person name="Robert C."/>
            <person name="Raoult D."/>
            <person name="Drancourt M."/>
        </authorList>
    </citation>
    <scope>NUCLEOTIDE SEQUENCE [LARGE SCALE GENOMIC DNA]</scope>
    <source>
        <strain evidence="9">DSM 44829</strain>
    </source>
</reference>
<sequence length="800" mass="89698">MTRLSTHIEGFSPTGDTLVLASVGSPAEQELLRDWLAQQRRERPEARVEVLHLPDSDEPPPTVLAQLVEKLSADPDRSVVPVRVFWVPGGLPTRSKVVALISGRDTYRPPELLQRRILRKDASRARVVAGEPAKVSELRQQWNDTTTAENPREFARFVLRRAILAIERVELRLLGPEYKSPRLVKPEMLASARFREGLDKIPGATVEKAGEMLDELSTGWSRFSVDLIPTLGRAIFSRGFDPNIDYDRDEIETMRRALEIHPAVLLFSHRSYLDGVIVPVAMQENRLPPVHTFAGINLSFGVMGPLMRHSGVIFLRRKLDDPLYKYVLRQYVGYIVEKRFNLNWSIEGTRSRTGKMLPPKLGLLSYVADAYLDGRSEDILLQPVSISFDQLHETQEYAAYARGGEKTPEGLSWLYNFVKAQGERNYGKIYVRFPEAVSMRQYLGEPGGPMNGRGERSDGMNGRGERSDGMNGTPDAKRLAMQKMAFEVAWRIQQVTPVNATGLVSALLLTTRGVALTLGQLHRTFGDSLDYLERKGIPMTNSALRLRTVDGVRAAVDALSGGHPVTRIDGGREPVWRIAPENEHEAAFYRNTLIASFLETSIIELALAHAARAESDHLEVFWAQTARLRDLLKFEFYFADSATFRDNLTKEMSWTQDWEEQIASGREGIEALLRAKRPLLGSAMLRPFVEAYEIVADVLRDAPADISEKELTKLALGVGRQQVAQGRVRSNESVSALLFATARQVVADQNLLGRAPDLSQRRADFLQELRDILTDMDTVEAGSRAQFVEREKAARHAAEA</sequence>
<dbReference type="InterPro" id="IPR022284">
    <property type="entry name" value="GPAT/DHAPAT"/>
</dbReference>
<dbReference type="PIRSF" id="PIRSF000437">
    <property type="entry name" value="GPAT_DHAPAT"/>
    <property type="match status" value="1"/>
</dbReference>
<name>W9ASY5_MYCCO</name>
<dbReference type="Proteomes" id="UP000028870">
    <property type="component" value="Unassembled WGS sequence"/>
</dbReference>
<dbReference type="InterPro" id="IPR041728">
    <property type="entry name" value="GPAT/DHAPAT_LPLAT"/>
</dbReference>
<dbReference type="NCBIfam" id="NF002886">
    <property type="entry name" value="PRK03355.1"/>
    <property type="match status" value="1"/>
</dbReference>
<accession>W9ASY5</accession>
<evidence type="ECO:0000256" key="2">
    <source>
        <dbReference type="ARBA" id="ARBA00007937"/>
    </source>
</evidence>
<keyword evidence="10" id="KW-1185">Reference proteome</keyword>
<dbReference type="PANTHER" id="PTHR12563:SF17">
    <property type="entry name" value="DIHYDROXYACETONE PHOSPHATE ACYLTRANSFERASE"/>
    <property type="match status" value="1"/>
</dbReference>
<organism evidence="9 10">
    <name type="scientific">Mycolicibacterium cosmeticum</name>
    <dbReference type="NCBI Taxonomy" id="258533"/>
    <lineage>
        <taxon>Bacteria</taxon>
        <taxon>Bacillati</taxon>
        <taxon>Actinomycetota</taxon>
        <taxon>Actinomycetes</taxon>
        <taxon>Mycobacteriales</taxon>
        <taxon>Mycobacteriaceae</taxon>
        <taxon>Mycolicibacterium</taxon>
    </lineage>
</organism>
<dbReference type="Pfam" id="PF19277">
    <property type="entry name" value="GPAT_C"/>
    <property type="match status" value="1"/>
</dbReference>
<dbReference type="Pfam" id="PF01553">
    <property type="entry name" value="Acyltransferase"/>
    <property type="match status" value="1"/>
</dbReference>
<gene>
    <name evidence="9" type="ORF">BN977_00795</name>
</gene>
<evidence type="ECO:0000259" key="8">
    <source>
        <dbReference type="SMART" id="SM00563"/>
    </source>
</evidence>
<evidence type="ECO:0000256" key="5">
    <source>
        <dbReference type="ARBA" id="ARBA00023136"/>
    </source>
</evidence>
<evidence type="ECO:0000313" key="9">
    <source>
        <dbReference type="EMBL" id="CDO06017.1"/>
    </source>
</evidence>
<comment type="caution">
    <text evidence="9">The sequence shown here is derived from an EMBL/GenBank/DDBJ whole genome shotgun (WGS) entry which is preliminary data.</text>
</comment>
<evidence type="ECO:0000256" key="1">
    <source>
        <dbReference type="ARBA" id="ARBA00004413"/>
    </source>
</evidence>
<dbReference type="InterPro" id="IPR028354">
    <property type="entry name" value="GPAT_PlsB"/>
</dbReference>
<dbReference type="InterPro" id="IPR002123">
    <property type="entry name" value="Plipid/glycerol_acylTrfase"/>
</dbReference>
<dbReference type="eggNOG" id="COG2937">
    <property type="taxonomic scope" value="Bacteria"/>
</dbReference>
<dbReference type="GO" id="GO:0004366">
    <property type="term" value="F:glycerol-3-phosphate O-acyltransferase activity"/>
    <property type="evidence" value="ECO:0007669"/>
    <property type="project" value="InterPro"/>
</dbReference>
<comment type="subcellular location">
    <subcellularLocation>
        <location evidence="1">Cell membrane</location>
        <topology evidence="1">Peripheral membrane protein</topology>
        <orientation evidence="1">Cytoplasmic side</orientation>
    </subcellularLocation>
</comment>
<dbReference type="EMBL" id="CCBB010000001">
    <property type="protein sequence ID" value="CDO06017.1"/>
    <property type="molecule type" value="Genomic_DNA"/>
</dbReference>
<dbReference type="PANTHER" id="PTHR12563">
    <property type="entry name" value="GLYCEROL-3-PHOSPHATE ACYLTRANSFERASE"/>
    <property type="match status" value="1"/>
</dbReference>
<dbReference type="InterPro" id="IPR045520">
    <property type="entry name" value="GPAT/DHAPAT_C"/>
</dbReference>